<evidence type="ECO:0000259" key="2">
    <source>
        <dbReference type="Pfam" id="PF26118"/>
    </source>
</evidence>
<evidence type="ECO:0000313" key="4">
    <source>
        <dbReference type="Proteomes" id="UP000193689"/>
    </source>
</evidence>
<feature type="compositionally biased region" description="Basic and acidic residues" evidence="1">
    <location>
        <begin position="588"/>
        <end position="604"/>
    </location>
</feature>
<feature type="region of interest" description="Disordered" evidence="1">
    <location>
        <begin position="295"/>
        <end position="330"/>
    </location>
</feature>
<feature type="compositionally biased region" description="Basic and acidic residues" evidence="1">
    <location>
        <begin position="677"/>
        <end position="711"/>
    </location>
</feature>
<feature type="compositionally biased region" description="Basic and acidic residues" evidence="1">
    <location>
        <begin position="529"/>
        <end position="554"/>
    </location>
</feature>
<dbReference type="PANTHER" id="PTHR42081:SF2">
    <property type="entry name" value="NIPPED-B-LIKE PROTEIN B"/>
    <property type="match status" value="1"/>
</dbReference>
<keyword evidence="4" id="KW-1185">Reference proteome</keyword>
<feature type="domain" description="DUF8035" evidence="2">
    <location>
        <begin position="470"/>
        <end position="524"/>
    </location>
</feature>
<dbReference type="GeneID" id="63774669"/>
<feature type="compositionally biased region" description="Low complexity" evidence="1">
    <location>
        <begin position="557"/>
        <end position="570"/>
    </location>
</feature>
<dbReference type="InterPro" id="IPR058348">
    <property type="entry name" value="DUF8035"/>
</dbReference>
<name>A0A1Y2DW83_9PEZI</name>
<feature type="compositionally biased region" description="Basic and acidic residues" evidence="1">
    <location>
        <begin position="636"/>
        <end position="651"/>
    </location>
</feature>
<evidence type="ECO:0000313" key="3">
    <source>
        <dbReference type="EMBL" id="ORY63449.1"/>
    </source>
</evidence>
<dbReference type="RefSeq" id="XP_040715106.1">
    <property type="nucleotide sequence ID" value="XM_040858457.1"/>
</dbReference>
<dbReference type="OrthoDB" id="5226662at2759"/>
<dbReference type="Proteomes" id="UP000193689">
    <property type="component" value="Unassembled WGS sequence"/>
</dbReference>
<feature type="region of interest" description="Disordered" evidence="1">
    <location>
        <begin position="518"/>
        <end position="768"/>
    </location>
</feature>
<feature type="compositionally biased region" description="Basic and acidic residues" evidence="1">
    <location>
        <begin position="726"/>
        <end position="760"/>
    </location>
</feature>
<organism evidence="3 4">
    <name type="scientific">Pseudomassariella vexata</name>
    <dbReference type="NCBI Taxonomy" id="1141098"/>
    <lineage>
        <taxon>Eukaryota</taxon>
        <taxon>Fungi</taxon>
        <taxon>Dikarya</taxon>
        <taxon>Ascomycota</taxon>
        <taxon>Pezizomycotina</taxon>
        <taxon>Sordariomycetes</taxon>
        <taxon>Xylariomycetidae</taxon>
        <taxon>Amphisphaeriales</taxon>
        <taxon>Pseudomassariaceae</taxon>
        <taxon>Pseudomassariella</taxon>
    </lineage>
</organism>
<feature type="region of interest" description="Disordered" evidence="1">
    <location>
        <begin position="366"/>
        <end position="392"/>
    </location>
</feature>
<dbReference type="EMBL" id="MCFJ01000008">
    <property type="protein sequence ID" value="ORY63449.1"/>
    <property type="molecule type" value="Genomic_DNA"/>
</dbReference>
<feature type="region of interest" description="Disordered" evidence="1">
    <location>
        <begin position="100"/>
        <end position="120"/>
    </location>
</feature>
<dbReference type="InParanoid" id="A0A1Y2DW83"/>
<dbReference type="Pfam" id="PF26118">
    <property type="entry name" value="DUF8035"/>
    <property type="match status" value="1"/>
</dbReference>
<dbReference type="PANTHER" id="PTHR42081">
    <property type="entry name" value="ZINC FINGER PROTEIN DHHC DOMAIN CONTAINING PROTEIN"/>
    <property type="match status" value="1"/>
</dbReference>
<reference evidence="3 4" key="1">
    <citation type="submission" date="2016-07" db="EMBL/GenBank/DDBJ databases">
        <title>Pervasive Adenine N6-methylation of Active Genes in Fungi.</title>
        <authorList>
            <consortium name="DOE Joint Genome Institute"/>
            <person name="Mondo S.J."/>
            <person name="Dannebaum R.O."/>
            <person name="Kuo R.C."/>
            <person name="Labutti K."/>
            <person name="Haridas S."/>
            <person name="Kuo A."/>
            <person name="Salamov A."/>
            <person name="Ahrendt S.R."/>
            <person name="Lipzen A."/>
            <person name="Sullivan W."/>
            <person name="Andreopoulos W.B."/>
            <person name="Clum A."/>
            <person name="Lindquist E."/>
            <person name="Daum C."/>
            <person name="Ramamoorthy G.K."/>
            <person name="Gryganskyi A."/>
            <person name="Culley D."/>
            <person name="Magnuson J.K."/>
            <person name="James T.Y."/>
            <person name="O'Malley M.A."/>
            <person name="Stajich J.E."/>
            <person name="Spatafora J.W."/>
            <person name="Visel A."/>
            <person name="Grigoriev I.V."/>
        </authorList>
    </citation>
    <scope>NUCLEOTIDE SEQUENCE [LARGE SCALE GENOMIC DNA]</scope>
    <source>
        <strain evidence="3 4">CBS 129021</strain>
    </source>
</reference>
<gene>
    <name evidence="3" type="ORF">BCR38DRAFT_410373</name>
</gene>
<evidence type="ECO:0000256" key="1">
    <source>
        <dbReference type="SAM" id="MobiDB-lite"/>
    </source>
</evidence>
<protein>
    <recommendedName>
        <fullName evidence="2">DUF8035 domain-containing protein</fullName>
    </recommendedName>
</protein>
<dbReference type="AlphaFoldDB" id="A0A1Y2DW83"/>
<proteinExistence type="predicted"/>
<feature type="compositionally biased region" description="Polar residues" evidence="1">
    <location>
        <begin position="370"/>
        <end position="387"/>
    </location>
</feature>
<comment type="caution">
    <text evidence="3">The sequence shown here is derived from an EMBL/GenBank/DDBJ whole genome shotgun (WGS) entry which is preliminary data.</text>
</comment>
<dbReference type="STRING" id="1141098.A0A1Y2DW83"/>
<accession>A0A1Y2DW83</accession>
<sequence length="793" mass="89035">MSTNTGAPTAARTSADIDRVDVFSRQLYRRARQAGSDFSDVAIVVRGLHTVLKHLKVEAEDPGSLLNSEQSPVYVRQLTPIVEDSEFALKQLDTILERYGGNGSGSDGEGHSAAGNSSLGGREHDRIGLIRTKLANQKLNIDIFLDTVQLHNPSKSRKVVDTNNANLDSIKDKVDVIASRICQRKNSQSSEASDDNGLWLQFRDELEKEGFSRDVLRKNQDVLRAYIRQLDEQSMPGGAIPTVRGFLEGYQSPLGALHGAPDSMSPVPMENLSPKEMYPSATNEKFFPSMKMERLQPDKYPPYPSNLPTHATDLSYDRHSEEGDVDDGASDNSMALVISTRDLMALDRREADLAIAMGNMHLQPRGPPYATSNYTHAASPGSSPQTYNLPSSSNASLFPSSFNPSVGDQFGLSPRFVPPLAPPPYGGSPPPTLHPNSTSAPAIPGAPFVQQAQRYARLAPDQHGHDIPLDAQWTRIKRSLISPEVLDRARVRYEARPDFVAVLGVFTKAEIAGFARQSAEVRRRRMEARKREPRNEKDRYYPEKYKNWDVEAQQKQDSQLSSSSDLYDSSDSSESDEELPRYRPRRGNHAESDKDEKHDEEKGTKAYPFIVSPPEKERENGHSPAATVTPKPILKNKNDDPHVRFDPEPKVLDGSFPRSNPRHSDRDLHRPERRHRERSERGPERDRYVSGSYDDRDRDRDRDRGRDDEYPHRHHRRHHGGSTGGSRREKERDEYGRRRRRDDRDRYRDKDRIETSEDRAARKKARGETLRAVGIGGAAASLLSVLTEAAAGL</sequence>